<keyword evidence="5" id="KW-1185">Reference proteome</keyword>
<dbReference type="PRINTS" id="PR01270">
    <property type="entry name" value="HDASUPER"/>
</dbReference>
<dbReference type="InterPro" id="IPR037138">
    <property type="entry name" value="His_deacetylse_dom_sf"/>
</dbReference>
<dbReference type="Gene3D" id="3.40.800.20">
    <property type="entry name" value="Histone deacetylase domain"/>
    <property type="match status" value="1"/>
</dbReference>
<dbReference type="InterPro" id="IPR000286">
    <property type="entry name" value="HDACs"/>
</dbReference>
<feature type="transmembrane region" description="Helical" evidence="2">
    <location>
        <begin position="306"/>
        <end position="326"/>
    </location>
</feature>
<keyword evidence="2" id="KW-0472">Membrane</keyword>
<proteinExistence type="predicted"/>
<feature type="domain" description="Metallo-beta-lactamase" evidence="3">
    <location>
        <begin position="467"/>
        <end position="693"/>
    </location>
</feature>
<organism evidence="4 5">
    <name type="scientific">Durusdinium trenchii</name>
    <dbReference type="NCBI Taxonomy" id="1381693"/>
    <lineage>
        <taxon>Eukaryota</taxon>
        <taxon>Sar</taxon>
        <taxon>Alveolata</taxon>
        <taxon>Dinophyceae</taxon>
        <taxon>Suessiales</taxon>
        <taxon>Symbiodiniaceae</taxon>
        <taxon>Durusdinium</taxon>
    </lineage>
</organism>
<gene>
    <name evidence="4" type="ORF">SCF082_LOCUS24118</name>
</gene>
<feature type="transmembrane region" description="Helical" evidence="2">
    <location>
        <begin position="392"/>
        <end position="411"/>
    </location>
</feature>
<feature type="transmembrane region" description="Helical" evidence="2">
    <location>
        <begin position="346"/>
        <end position="371"/>
    </location>
</feature>
<dbReference type="SMART" id="SM00849">
    <property type="entry name" value="Lactamase_B"/>
    <property type="match status" value="1"/>
</dbReference>
<evidence type="ECO:0000313" key="5">
    <source>
        <dbReference type="Proteomes" id="UP001642464"/>
    </source>
</evidence>
<name>A0ABP0LTP7_9DINO</name>
<keyword evidence="2" id="KW-0812">Transmembrane</keyword>
<accession>A0ABP0LTP7</accession>
<dbReference type="Gene3D" id="3.60.15.10">
    <property type="entry name" value="Ribonuclease Z/Hydroxyacylglutathione hydrolase-like"/>
    <property type="match status" value="1"/>
</dbReference>
<dbReference type="InterPro" id="IPR036866">
    <property type="entry name" value="RibonucZ/Hydroxyglut_hydro"/>
</dbReference>
<dbReference type="InterPro" id="IPR001279">
    <property type="entry name" value="Metallo-B-lactamas"/>
</dbReference>
<evidence type="ECO:0000313" key="4">
    <source>
        <dbReference type="EMBL" id="CAK9041854.1"/>
    </source>
</evidence>
<keyword evidence="2" id="KW-1133">Transmembrane helix</keyword>
<feature type="transmembrane region" description="Helical" evidence="2">
    <location>
        <begin position="423"/>
        <end position="444"/>
    </location>
</feature>
<comment type="caution">
    <text evidence="4">The sequence shown here is derived from an EMBL/GenBank/DDBJ whole genome shotgun (WGS) entry which is preliminary data.</text>
</comment>
<dbReference type="Pfam" id="PF09335">
    <property type="entry name" value="VTT_dom"/>
    <property type="match status" value="1"/>
</dbReference>
<dbReference type="EMBL" id="CAXAMM010017779">
    <property type="protein sequence ID" value="CAK9041854.1"/>
    <property type="molecule type" value="Genomic_DNA"/>
</dbReference>
<dbReference type="InterPro" id="IPR023801">
    <property type="entry name" value="His_deacetylse_dom"/>
</dbReference>
<dbReference type="Pfam" id="PF00753">
    <property type="entry name" value="Lactamase_B"/>
    <property type="match status" value="1"/>
</dbReference>
<dbReference type="InterPro" id="IPR023696">
    <property type="entry name" value="Ureohydrolase_dom_sf"/>
</dbReference>
<reference evidence="4 5" key="1">
    <citation type="submission" date="2024-02" db="EMBL/GenBank/DDBJ databases">
        <authorList>
            <person name="Chen Y."/>
            <person name="Shah S."/>
            <person name="Dougan E. K."/>
            <person name="Thang M."/>
            <person name="Chan C."/>
        </authorList>
    </citation>
    <scope>NUCLEOTIDE SEQUENCE [LARGE SCALE GENOMIC DNA]</scope>
</reference>
<evidence type="ECO:0000256" key="2">
    <source>
        <dbReference type="SAM" id="Phobius"/>
    </source>
</evidence>
<dbReference type="InterPro" id="IPR032816">
    <property type="entry name" value="VTT_dom"/>
</dbReference>
<dbReference type="Proteomes" id="UP001642464">
    <property type="component" value="Unassembled WGS sequence"/>
</dbReference>
<dbReference type="PANTHER" id="PTHR10625:SF19">
    <property type="entry name" value="HISTONE DEACETYLASE 12"/>
    <property type="match status" value="1"/>
</dbReference>
<dbReference type="Pfam" id="PF00850">
    <property type="entry name" value="Hist_deacetyl"/>
    <property type="match status" value="1"/>
</dbReference>
<feature type="transmembrane region" description="Helical" evidence="2">
    <location>
        <begin position="271"/>
        <end position="294"/>
    </location>
</feature>
<dbReference type="SUPFAM" id="SSF56281">
    <property type="entry name" value="Metallo-hydrolase/oxidoreductase"/>
    <property type="match status" value="1"/>
</dbReference>
<protein>
    <submittedName>
        <fullName evidence="4">Uncharacterized protein SYNPCC7002_A1628</fullName>
    </submittedName>
</protein>
<dbReference type="InterPro" id="IPR044150">
    <property type="entry name" value="HDAC_classIV"/>
</dbReference>
<dbReference type="CDD" id="cd09993">
    <property type="entry name" value="HDAC_classIV"/>
    <property type="match status" value="1"/>
</dbReference>
<sequence>MLRRLLIDDRVLRPDQLSLSPLVKDADLHRAHAPTYVTAIDSGVIDAAAMRRIGFPWSPHIAARARATMGGAVAAAQTALQTGISGQLAGGTHHAHYDFGSGYCVFNDFAVAALSLLANELATRVAIIDLDVHQGDGNASILSPREDVFVLSVHGEKNFPFRKCSSDLDIALPDGVEDAAYLSALEDALDAIWAFNPDIILYQAGVDPLKEDKLGRMALTHDGLMKRDRLVLTASKQRSIPVSMAIGGGYADPIDASVAAYANTYRTAKEIWGNSVVFLMVMEIFDPSFWSFIWDATRYESLVTELGPWAPLLSIGAMVIVSFLPLPAETIAIANGMAFGRWMGFVWTWIGALIAAMLAFALARSLGAPLVRRFIPAAMLEKFETLATRRGAPFLLFVRMIPLIPYTVVNYGSGLSPIRFRTYLWTSALGMAPPIFAFVSAGALMKDQPWTGVWAGVRPESPRVPVMGTSVIVIGNEGVLLFDAGGAPLQSVRVLEKVRALTDKPVTHVVISHWHGDHHLGVYRILDDYPDAELVSHAFTAAAMAGAPMDYIKPQQADGFIGPKEALKRYIDAGELPDGTPLSNALRAYFQRAYEDADLIDAQMRAFQVTQPTKIFEDSLTIDLGGRAVELRHIGWGNTKGDVVLWLPEEKIVATGDIVVLPTPYGFGSYPKRWVDTLQQVKALGYETLIPGHGPLQTDTAYVDLLIETMTLIYSQVEPLVANGLSLEEVREQMDFSSVEERFIGGDQLLISRFQNWFKTPIVQAAFNNASGIENEKLERETEAEE</sequence>
<keyword evidence="1" id="KW-0378">Hydrolase</keyword>
<evidence type="ECO:0000256" key="1">
    <source>
        <dbReference type="ARBA" id="ARBA00022801"/>
    </source>
</evidence>
<dbReference type="CDD" id="cd16282">
    <property type="entry name" value="metallo-hydrolase-like_MBL-fold"/>
    <property type="match status" value="1"/>
</dbReference>
<dbReference type="PANTHER" id="PTHR10625">
    <property type="entry name" value="HISTONE DEACETYLASE HDAC1-RELATED"/>
    <property type="match status" value="1"/>
</dbReference>
<evidence type="ECO:0000259" key="3">
    <source>
        <dbReference type="SMART" id="SM00849"/>
    </source>
</evidence>
<dbReference type="SUPFAM" id="SSF52768">
    <property type="entry name" value="Arginase/deacetylase"/>
    <property type="match status" value="1"/>
</dbReference>